<keyword evidence="3" id="KW-0486">Methionine biosynthesis</keyword>
<keyword evidence="7" id="KW-1185">Reference proteome</keyword>
<dbReference type="GO" id="GO:0009086">
    <property type="term" value="P:methionine biosynthetic process"/>
    <property type="evidence" value="ECO:0007669"/>
    <property type="project" value="UniProtKB-KW"/>
</dbReference>
<dbReference type="Pfam" id="PF00571">
    <property type="entry name" value="CBS"/>
    <property type="match status" value="4"/>
</dbReference>
<dbReference type="PROSITE" id="PS51371">
    <property type="entry name" value="CBS"/>
    <property type="match status" value="4"/>
</dbReference>
<dbReference type="SMART" id="SM00116">
    <property type="entry name" value="CBS"/>
    <property type="match status" value="4"/>
</dbReference>
<evidence type="ECO:0000256" key="3">
    <source>
        <dbReference type="ARBA" id="ARBA00023167"/>
    </source>
</evidence>
<dbReference type="OrthoDB" id="8919at2157"/>
<dbReference type="AlphaFoldDB" id="L0L2B8"/>
<evidence type="ECO:0000256" key="2">
    <source>
        <dbReference type="ARBA" id="ARBA00022737"/>
    </source>
</evidence>
<feature type="domain" description="CBS" evidence="5">
    <location>
        <begin position="68"/>
        <end position="127"/>
    </location>
</feature>
<reference evidence="7" key="1">
    <citation type="submission" date="2012-02" db="EMBL/GenBank/DDBJ databases">
        <title>Complete sequence of chromosome of Methanomethylovorans hollandica DSM 15978.</title>
        <authorList>
            <person name="Lucas S."/>
            <person name="Copeland A."/>
            <person name="Lapidus A."/>
            <person name="Glavina del Rio T."/>
            <person name="Dalin E."/>
            <person name="Tice H."/>
            <person name="Bruce D."/>
            <person name="Goodwin L."/>
            <person name="Pitluck S."/>
            <person name="Peters L."/>
            <person name="Mikhailova N."/>
            <person name="Held B."/>
            <person name="Kyrpides N."/>
            <person name="Mavromatis K."/>
            <person name="Ivanova N."/>
            <person name="Brettin T."/>
            <person name="Detter J.C."/>
            <person name="Han C."/>
            <person name="Larimer F."/>
            <person name="Land M."/>
            <person name="Hauser L."/>
            <person name="Markowitz V."/>
            <person name="Cheng J.-F."/>
            <person name="Hugenholtz P."/>
            <person name="Woyke T."/>
            <person name="Wu D."/>
            <person name="Spring S."/>
            <person name="Schroeder M."/>
            <person name="Brambilla E."/>
            <person name="Klenk H.-P."/>
            <person name="Eisen J.A."/>
        </authorList>
    </citation>
    <scope>NUCLEOTIDE SEQUENCE [LARGE SCALE GENOMIC DNA]</scope>
    <source>
        <strain evidence="7">DSM 15978 / NBRC 107637 / DMS1</strain>
    </source>
</reference>
<keyword evidence="2" id="KW-0677">Repeat</keyword>
<accession>L0L2B8</accession>
<gene>
    <name evidence="6" type="ordered locus">Metho_2419</name>
</gene>
<keyword evidence="1" id="KW-0028">Amino-acid biosynthesis</keyword>
<feature type="domain" description="CBS" evidence="5">
    <location>
        <begin position="207"/>
        <end position="262"/>
    </location>
</feature>
<dbReference type="InterPro" id="IPR000644">
    <property type="entry name" value="CBS_dom"/>
</dbReference>
<feature type="domain" description="CBS" evidence="5">
    <location>
        <begin position="7"/>
        <end position="65"/>
    </location>
</feature>
<feature type="domain" description="CBS" evidence="5">
    <location>
        <begin position="133"/>
        <end position="189"/>
    </location>
</feature>
<dbReference type="InterPro" id="IPR046342">
    <property type="entry name" value="CBS_dom_sf"/>
</dbReference>
<dbReference type="InterPro" id="IPR051462">
    <property type="entry name" value="CBS_domain-containing"/>
</dbReference>
<dbReference type="RefSeq" id="WP_015325728.1">
    <property type="nucleotide sequence ID" value="NC_019977.1"/>
</dbReference>
<evidence type="ECO:0000313" key="7">
    <source>
        <dbReference type="Proteomes" id="UP000010866"/>
    </source>
</evidence>
<dbReference type="HOGENOM" id="CLU_076812_4_0_2"/>
<evidence type="ECO:0000256" key="1">
    <source>
        <dbReference type="ARBA" id="ARBA00022605"/>
    </source>
</evidence>
<evidence type="ECO:0000256" key="4">
    <source>
        <dbReference type="PROSITE-ProRule" id="PRU00703"/>
    </source>
</evidence>
<dbReference type="CDD" id="cd02205">
    <property type="entry name" value="CBS_pair_SF"/>
    <property type="match status" value="1"/>
</dbReference>
<dbReference type="SUPFAM" id="SSF54631">
    <property type="entry name" value="CBS-domain pair"/>
    <property type="match status" value="2"/>
</dbReference>
<evidence type="ECO:0000259" key="5">
    <source>
        <dbReference type="PROSITE" id="PS51371"/>
    </source>
</evidence>
<dbReference type="GeneID" id="14408497"/>
<dbReference type="PANTHER" id="PTHR48108">
    <property type="entry name" value="CBS DOMAIN-CONTAINING PROTEIN CBSX2, CHLOROPLASTIC"/>
    <property type="match status" value="1"/>
</dbReference>
<proteinExistence type="predicted"/>
<keyword evidence="4" id="KW-0129">CBS domain</keyword>
<dbReference type="Proteomes" id="UP000010866">
    <property type="component" value="Chromosome"/>
</dbReference>
<sequence>MTVERIMSKNPLYVKETDLMTHARQVMRDHFLRGVPVVDNSMRVSGILTDADILEIRDTKSNITVKGYVRTVPMITPETEILKAARLMLEAAHHRVPVVSGLDRQLVGIISDVDILAAVKPTKKSPLFIEEIMMTDMITCYPDDSITKVWHQMLEHDYTGIPVVSHSNETIGMVTRRDIIKAGYARVAEIDGRGAKTGEAPKVEKVMSTPMYTLPPEASLKEAIDKILQYDIGRIAVASNEKLLGIVSRSALLSACLIGTGL</sequence>
<dbReference type="EMBL" id="CP003362">
    <property type="protein sequence ID" value="AGB50563.1"/>
    <property type="molecule type" value="Genomic_DNA"/>
</dbReference>
<dbReference type="KEGG" id="mhz:Metho_2419"/>
<dbReference type="PANTHER" id="PTHR48108:SF33">
    <property type="entry name" value="METHYLATED PROTEIN MJ0556"/>
    <property type="match status" value="1"/>
</dbReference>
<evidence type="ECO:0000313" key="6">
    <source>
        <dbReference type="EMBL" id="AGB50563.1"/>
    </source>
</evidence>
<organism evidence="6 7">
    <name type="scientific">Methanomethylovorans hollandica (strain DSM 15978 / NBRC 107637 / DMS1)</name>
    <dbReference type="NCBI Taxonomy" id="867904"/>
    <lineage>
        <taxon>Archaea</taxon>
        <taxon>Methanobacteriati</taxon>
        <taxon>Methanobacteriota</taxon>
        <taxon>Stenosarchaea group</taxon>
        <taxon>Methanomicrobia</taxon>
        <taxon>Methanosarcinales</taxon>
        <taxon>Methanosarcinaceae</taxon>
        <taxon>Methanomethylovorans</taxon>
    </lineage>
</organism>
<protein>
    <submittedName>
        <fullName evidence="6">CBS-domain-containing membrane protein</fullName>
    </submittedName>
</protein>
<dbReference type="STRING" id="867904.Metho_2419"/>
<name>L0L2B8_METHD</name>
<dbReference type="Gene3D" id="3.10.580.10">
    <property type="entry name" value="CBS-domain"/>
    <property type="match status" value="2"/>
</dbReference>